<protein>
    <submittedName>
        <fullName evidence="1">Uncharacterized protein</fullName>
    </submittedName>
</protein>
<evidence type="ECO:0000313" key="1">
    <source>
        <dbReference type="EMBL" id="QNL31399.1"/>
    </source>
</evidence>
<sequence>MITAKQLKELLATVEDNALIFIGKSGGMSYGCQDFMVKKKLFMEKEDQFLDSIVWEYDFDDEEIEKLKKQAIERQAVYLQYYPDWGDD</sequence>
<proteinExistence type="predicted"/>
<organism evidence="1">
    <name type="scientific">Bacteriophage sp</name>
    <dbReference type="NCBI Taxonomy" id="38018"/>
    <lineage>
        <taxon>Viruses</taxon>
    </lineage>
</organism>
<dbReference type="EMBL" id="MT840185">
    <property type="protein sequence ID" value="QNL31399.1"/>
    <property type="molecule type" value="Genomic_DNA"/>
</dbReference>
<accession>A0A7G9A3S6</accession>
<name>A0A7G9A3S6_9VIRU</name>
<reference evidence="1" key="1">
    <citation type="submission" date="2020-07" db="EMBL/GenBank/DDBJ databases">
        <title>Dissolved microcystin release linked to lysis of a Microcystis spp. bloom in Lake Erie (USA) attributed to a novel cyanophage.</title>
        <authorList>
            <person name="McKindles K.M."/>
            <person name="Manes M.A."/>
            <person name="DeMarco J.R."/>
            <person name="McClure A."/>
            <person name="McKay R.M."/>
            <person name="Davis T.W."/>
            <person name="Bullerjahn G.S."/>
        </authorList>
    </citation>
    <scope>NUCLEOTIDE SEQUENCE</scope>
</reference>